<proteinExistence type="predicted"/>
<keyword evidence="2" id="KW-1185">Reference proteome</keyword>
<dbReference type="KEGG" id="tab:CIG75_10625"/>
<organism evidence="1 2">
    <name type="scientific">Tumebacillus algifaecis</name>
    <dbReference type="NCBI Taxonomy" id="1214604"/>
    <lineage>
        <taxon>Bacteria</taxon>
        <taxon>Bacillati</taxon>
        <taxon>Bacillota</taxon>
        <taxon>Bacilli</taxon>
        <taxon>Bacillales</taxon>
        <taxon>Alicyclobacillaceae</taxon>
        <taxon>Tumebacillus</taxon>
    </lineage>
</organism>
<protein>
    <submittedName>
        <fullName evidence="1">Uncharacterized protein</fullName>
    </submittedName>
</protein>
<evidence type="ECO:0000313" key="2">
    <source>
        <dbReference type="Proteomes" id="UP000214688"/>
    </source>
</evidence>
<evidence type="ECO:0000313" key="1">
    <source>
        <dbReference type="EMBL" id="ASS75399.1"/>
    </source>
</evidence>
<dbReference type="EMBL" id="CP022657">
    <property type="protein sequence ID" value="ASS75399.1"/>
    <property type="molecule type" value="Genomic_DNA"/>
</dbReference>
<name>A0A223D0W2_9BACL</name>
<accession>A0A223D0W2</accession>
<dbReference type="Proteomes" id="UP000214688">
    <property type="component" value="Chromosome"/>
</dbReference>
<dbReference type="AlphaFoldDB" id="A0A223D0W2"/>
<gene>
    <name evidence="1" type="ORF">CIG75_10625</name>
</gene>
<reference evidence="1 2" key="1">
    <citation type="journal article" date="2015" name="Int. J. Syst. Evol. Microbiol.">
        <title>Tumebacillus algifaecis sp. nov., isolated from decomposing algal scum.</title>
        <authorList>
            <person name="Wu Y.F."/>
            <person name="Zhang B."/>
            <person name="Xing P."/>
            <person name="Wu Q.L."/>
            <person name="Liu S.J."/>
        </authorList>
    </citation>
    <scope>NUCLEOTIDE SEQUENCE [LARGE SCALE GENOMIC DNA]</scope>
    <source>
        <strain evidence="1 2">THMBR28</strain>
    </source>
</reference>
<sequence length="64" mass="7290">MFLNLAISTVIDDPRYEQQPCRSMELYATANDLEQLQPAKPRLIQRALQKCGFGNMNVQGFGMK</sequence>